<sequence length="445" mass="49774">MGKLSNIVFRGYQHVIHSLAFYPTLIALGFFLLCLLNISIEYQPWLLAIKERVDVGLVRNAENARLILGTLVGGILTLMVFSFSMVMVVLNNASAALSPRVIPGLISSKSHQKTLGFYLGTILYALLLITTIEQAGIDKVPSLGVLITLGLGIACLGLFVHFIRSISQSIQVEYILSSLYRTTLEKLAGRERKLSECEEPPCWPDTQDWPLVHSTCNGYFKAVNVSAVNALLCQHKLRMTVLAHRGFFVTKGYPLFKLDREVEEEVCEQLLDCFGFFIEEYASSHYYFGCKQISEIAVKALSPGINDPGTAIKAIDMLSVLFSQRLTLPDLDIAPLTKESPRLFYRELTLDQMLLQILGPIRSYGSNDVSVLVCLLQAFKNLLYQTTRENQRSDLIRHAQSVLDSADQQLAIRRDREEINALVTRINRVSGKHAPALKPINIPQD</sequence>
<dbReference type="InterPro" id="IPR018723">
    <property type="entry name" value="DUF2254_membrane"/>
</dbReference>
<keyword evidence="1" id="KW-0472">Membrane</keyword>
<gene>
    <name evidence="2" type="ORF">TMS3_0117485</name>
</gene>
<dbReference type="eggNOG" id="COG4325">
    <property type="taxonomic scope" value="Bacteria"/>
</dbReference>
<dbReference type="RefSeq" id="WP_025166489.1">
    <property type="nucleotide sequence ID" value="NZ_AWSQ01000004.1"/>
</dbReference>
<reference evidence="2 3" key="1">
    <citation type="journal article" date="2014" name="Genome Announc.">
        <title>Draft Genome Sequence of Petroleum Oil-Degrading Marine Bacterium Pseudomonas taeanensis Strain MS-3, Isolated from a Crude Oil-Contaminated Seashore.</title>
        <authorList>
            <person name="Lee S.Y."/>
            <person name="Kim S.H."/>
            <person name="Lee D.G."/>
            <person name="Shin S."/>
            <person name="Yun S.H."/>
            <person name="Choi C.W."/>
            <person name="Chung Y.H."/>
            <person name="Choi J.S."/>
            <person name="Kahng H.Y."/>
            <person name="Kim S.I."/>
        </authorList>
    </citation>
    <scope>NUCLEOTIDE SEQUENCE [LARGE SCALE GENOMIC DNA]</scope>
    <source>
        <strain evidence="2 3">MS-3</strain>
    </source>
</reference>
<organism evidence="2 3">
    <name type="scientific">Pseudomonas taeanensis MS-3</name>
    <dbReference type="NCBI Taxonomy" id="1395571"/>
    <lineage>
        <taxon>Bacteria</taxon>
        <taxon>Pseudomonadati</taxon>
        <taxon>Pseudomonadota</taxon>
        <taxon>Gammaproteobacteria</taxon>
        <taxon>Pseudomonadales</taxon>
        <taxon>Pseudomonadaceae</taxon>
        <taxon>Pseudomonas</taxon>
    </lineage>
</organism>
<evidence type="ECO:0008006" key="4">
    <source>
        <dbReference type="Google" id="ProtNLM"/>
    </source>
</evidence>
<protein>
    <recommendedName>
        <fullName evidence="4">DUF2254 domain-containing protein</fullName>
    </recommendedName>
</protein>
<feature type="transmembrane region" description="Helical" evidence="1">
    <location>
        <begin position="66"/>
        <end position="90"/>
    </location>
</feature>
<feature type="transmembrane region" description="Helical" evidence="1">
    <location>
        <begin position="143"/>
        <end position="163"/>
    </location>
</feature>
<proteinExistence type="predicted"/>
<dbReference type="AlphaFoldDB" id="A0A0A1YH27"/>
<feature type="transmembrane region" description="Helical" evidence="1">
    <location>
        <begin position="115"/>
        <end position="137"/>
    </location>
</feature>
<dbReference type="Proteomes" id="UP000030063">
    <property type="component" value="Unassembled WGS sequence"/>
</dbReference>
<name>A0A0A1YH27_9PSED</name>
<keyword evidence="3" id="KW-1185">Reference proteome</keyword>
<keyword evidence="1" id="KW-0812">Transmembrane</keyword>
<feature type="transmembrane region" description="Helical" evidence="1">
    <location>
        <begin position="20"/>
        <end position="40"/>
    </location>
</feature>
<dbReference type="Pfam" id="PF10011">
    <property type="entry name" value="DUF2254"/>
    <property type="match status" value="1"/>
</dbReference>
<dbReference type="EMBL" id="AWSQ01000004">
    <property type="protein sequence ID" value="KFX69252.1"/>
    <property type="molecule type" value="Genomic_DNA"/>
</dbReference>
<keyword evidence="1" id="KW-1133">Transmembrane helix</keyword>
<evidence type="ECO:0000313" key="3">
    <source>
        <dbReference type="Proteomes" id="UP000030063"/>
    </source>
</evidence>
<evidence type="ECO:0000256" key="1">
    <source>
        <dbReference type="SAM" id="Phobius"/>
    </source>
</evidence>
<comment type="caution">
    <text evidence="2">The sequence shown here is derived from an EMBL/GenBank/DDBJ whole genome shotgun (WGS) entry which is preliminary data.</text>
</comment>
<accession>A0A0A1YH27</accession>
<evidence type="ECO:0000313" key="2">
    <source>
        <dbReference type="EMBL" id="KFX69252.1"/>
    </source>
</evidence>
<dbReference type="OrthoDB" id="2955631at2"/>
<dbReference type="STRING" id="1395571.TMS3_0117485"/>